<dbReference type="AlphaFoldDB" id="A0A6C1C6S5"/>
<accession>A0A6C1C6S5</accession>
<dbReference type="RefSeq" id="WP_016469331.1">
    <property type="nucleotide sequence ID" value="NZ_BBQG01000047.1"/>
</dbReference>
<proteinExistence type="predicted"/>
<reference evidence="1 2" key="1">
    <citation type="submission" date="2018-10" db="EMBL/GenBank/DDBJ databases">
        <title>Isolation of pseudouridimycin from Streptomyces albus DSM 40763.</title>
        <authorList>
            <person name="Rosenqvist P."/>
            <person name="Metsae-Ketelae M."/>
            <person name="Virta P."/>
        </authorList>
    </citation>
    <scope>NUCLEOTIDE SEQUENCE [LARGE SCALE GENOMIC DNA]</scope>
    <source>
        <strain evidence="1 2">DSM 40763</strain>
    </source>
</reference>
<sequence>MRKMKRAAIVGAGLLAFSGLAVGAAQADVPRPPGFMIGDQYKEPSADECMKDGHAWPIKEFTCVGPHADGSWTLTITKL</sequence>
<evidence type="ECO:0000313" key="1">
    <source>
        <dbReference type="EMBL" id="TGG75721.1"/>
    </source>
</evidence>
<evidence type="ECO:0000313" key="2">
    <source>
        <dbReference type="Proteomes" id="UP000298111"/>
    </source>
</evidence>
<protein>
    <submittedName>
        <fullName evidence="1">Uncharacterized protein</fullName>
    </submittedName>
</protein>
<name>A0A6C1C6S5_9ACTN</name>
<dbReference type="EMBL" id="RCIY01000114">
    <property type="protein sequence ID" value="TGG75721.1"/>
    <property type="molecule type" value="Genomic_DNA"/>
</dbReference>
<gene>
    <name evidence="1" type="ORF">D8771_32515</name>
</gene>
<dbReference type="Proteomes" id="UP000298111">
    <property type="component" value="Unassembled WGS sequence"/>
</dbReference>
<comment type="caution">
    <text evidence="1">The sequence shown here is derived from an EMBL/GenBank/DDBJ whole genome shotgun (WGS) entry which is preliminary data.</text>
</comment>
<dbReference type="GeneID" id="75181779"/>
<organism evidence="1 2">
    <name type="scientific">Streptomyces albus</name>
    <dbReference type="NCBI Taxonomy" id="1888"/>
    <lineage>
        <taxon>Bacteria</taxon>
        <taxon>Bacillati</taxon>
        <taxon>Actinomycetota</taxon>
        <taxon>Actinomycetes</taxon>
        <taxon>Kitasatosporales</taxon>
        <taxon>Streptomycetaceae</taxon>
        <taxon>Streptomyces</taxon>
    </lineage>
</organism>